<dbReference type="SUPFAM" id="SSF54862">
    <property type="entry name" value="4Fe-4S ferredoxins"/>
    <property type="match status" value="1"/>
</dbReference>
<reference evidence="1" key="2">
    <citation type="submission" date="2024-10" db="UniProtKB">
        <authorList>
            <consortium name="EnsemblProtists"/>
        </authorList>
    </citation>
    <scope>IDENTIFICATION</scope>
</reference>
<dbReference type="RefSeq" id="XP_005756540.1">
    <property type="nucleotide sequence ID" value="XM_005756483.1"/>
</dbReference>
<organism evidence="1 2">
    <name type="scientific">Emiliania huxleyi (strain CCMP1516)</name>
    <dbReference type="NCBI Taxonomy" id="280463"/>
    <lineage>
        <taxon>Eukaryota</taxon>
        <taxon>Haptista</taxon>
        <taxon>Haptophyta</taxon>
        <taxon>Prymnesiophyceae</taxon>
        <taxon>Isochrysidales</taxon>
        <taxon>Noelaerhabdaceae</taxon>
        <taxon>Emiliania</taxon>
    </lineage>
</organism>
<dbReference type="eggNOG" id="KOG0716">
    <property type="taxonomic scope" value="Eukaryota"/>
</dbReference>
<name>A0A0D3HYM6_EMIH1</name>
<dbReference type="PANTHER" id="PTHR45295">
    <property type="entry name" value="CHAPERONE PROTEIN DNAJ C76, CHLOROPLASTIC"/>
    <property type="match status" value="1"/>
</dbReference>
<dbReference type="Pfam" id="PF13370">
    <property type="entry name" value="Fer4_13"/>
    <property type="match status" value="1"/>
</dbReference>
<dbReference type="Gene3D" id="3.30.70.20">
    <property type="match status" value="1"/>
</dbReference>
<dbReference type="STRING" id="2903.R1CZY2"/>
<dbReference type="GeneID" id="17250255"/>
<reference evidence="2" key="1">
    <citation type="journal article" date="2013" name="Nature">
        <title>Pan genome of the phytoplankton Emiliania underpins its global distribution.</title>
        <authorList>
            <person name="Read B.A."/>
            <person name="Kegel J."/>
            <person name="Klute M.J."/>
            <person name="Kuo A."/>
            <person name="Lefebvre S.C."/>
            <person name="Maumus F."/>
            <person name="Mayer C."/>
            <person name="Miller J."/>
            <person name="Monier A."/>
            <person name="Salamov A."/>
            <person name="Young J."/>
            <person name="Aguilar M."/>
            <person name="Claverie J.M."/>
            <person name="Frickenhaus S."/>
            <person name="Gonzalez K."/>
            <person name="Herman E.K."/>
            <person name="Lin Y.C."/>
            <person name="Napier J."/>
            <person name="Ogata H."/>
            <person name="Sarno A.F."/>
            <person name="Shmutz J."/>
            <person name="Schroeder D."/>
            <person name="de Vargas C."/>
            <person name="Verret F."/>
            <person name="von Dassow P."/>
            <person name="Valentin K."/>
            <person name="Van de Peer Y."/>
            <person name="Wheeler G."/>
            <person name="Dacks J.B."/>
            <person name="Delwiche C.F."/>
            <person name="Dyhrman S.T."/>
            <person name="Glockner G."/>
            <person name="John U."/>
            <person name="Richards T."/>
            <person name="Worden A.Z."/>
            <person name="Zhang X."/>
            <person name="Grigoriev I.V."/>
            <person name="Allen A.E."/>
            <person name="Bidle K."/>
            <person name="Borodovsky M."/>
            <person name="Bowler C."/>
            <person name="Brownlee C."/>
            <person name="Cock J.M."/>
            <person name="Elias M."/>
            <person name="Gladyshev V.N."/>
            <person name="Groth M."/>
            <person name="Guda C."/>
            <person name="Hadaegh A."/>
            <person name="Iglesias-Rodriguez M.D."/>
            <person name="Jenkins J."/>
            <person name="Jones B.M."/>
            <person name="Lawson T."/>
            <person name="Leese F."/>
            <person name="Lindquist E."/>
            <person name="Lobanov A."/>
            <person name="Lomsadze A."/>
            <person name="Malik S.B."/>
            <person name="Marsh M.E."/>
            <person name="Mackinder L."/>
            <person name="Mock T."/>
            <person name="Mueller-Roeber B."/>
            <person name="Pagarete A."/>
            <person name="Parker M."/>
            <person name="Probert I."/>
            <person name="Quesneville H."/>
            <person name="Raines C."/>
            <person name="Rensing S.A."/>
            <person name="Riano-Pachon D.M."/>
            <person name="Richier S."/>
            <person name="Rokitta S."/>
            <person name="Shiraiwa Y."/>
            <person name="Soanes D.M."/>
            <person name="van der Giezen M."/>
            <person name="Wahlund T.M."/>
            <person name="Williams B."/>
            <person name="Wilson W."/>
            <person name="Wolfe G."/>
            <person name="Wurch L.L."/>
        </authorList>
    </citation>
    <scope>NUCLEOTIDE SEQUENCE</scope>
</reference>
<dbReference type="Proteomes" id="UP000013827">
    <property type="component" value="Unassembled WGS sequence"/>
</dbReference>
<evidence type="ECO:0008006" key="3">
    <source>
        <dbReference type="Google" id="ProtNLM"/>
    </source>
</evidence>
<keyword evidence="2" id="KW-1185">Reference proteome</keyword>
<dbReference type="PaxDb" id="2903-EOD04111"/>
<dbReference type="EnsemblProtists" id="EOD37612">
    <property type="protein sequence ID" value="EOD37612"/>
    <property type="gene ID" value="EMIHUDRAFT_58471"/>
</dbReference>
<dbReference type="GeneID" id="17282880"/>
<dbReference type="RefSeq" id="XP_005790041.1">
    <property type="nucleotide sequence ID" value="XM_005789984.1"/>
</dbReference>
<dbReference type="KEGG" id="ehx:EMIHUDRAFT_58470"/>
<accession>A0A0D3HYM6</accession>
<dbReference type="PANTHER" id="PTHR45295:SF1">
    <property type="entry name" value="CHAPERONE PROTEIN DNAJ C76, CHLOROPLASTIC"/>
    <property type="match status" value="1"/>
</dbReference>
<evidence type="ECO:0000313" key="1">
    <source>
        <dbReference type="EnsemblProtists" id="EOD04111"/>
    </source>
</evidence>
<dbReference type="EnsemblProtists" id="EOD04111">
    <property type="protein sequence ID" value="EOD04111"/>
    <property type="gene ID" value="EMIHUDRAFT_58470"/>
</dbReference>
<evidence type="ECO:0000313" key="2">
    <source>
        <dbReference type="Proteomes" id="UP000013827"/>
    </source>
</evidence>
<protein>
    <recommendedName>
        <fullName evidence="3">Ferredoxin</fullName>
    </recommendedName>
</protein>
<dbReference type="HOGENOM" id="CLU_139698_4_1_1"/>
<dbReference type="KEGG" id="ehx:EMIHUDRAFT_58471"/>
<sequence length="79" mass="8766">EDGDLVQLRFVYVDEVDCIGCTYCAGVARNTFFMEEEAGRARAFLQGGDDPEASASAIECCPVNCINYVDYENLEILEK</sequence>
<dbReference type="AlphaFoldDB" id="A0A0D3HYM6"/>
<proteinExistence type="predicted"/>